<sequence>MYIAIEWTSSAFRAWLMQANGTVAAEHQSLAGVNSVRDGSFEACLRSEIGAWLPQSKAILLSGMVTSRTGWVETPFAMAPAGIADMLAQAIRSDLPGLPPLYFLPGIARLSPLPDVMRGEEMSIFGLELPLPDLLVLPGAHSKWVRTDGERIVDLSTYMSGEILNLLRKDSLLSKLIPADYAPSEAAFDRGVAIARDKGALPGGVLQRLFSARSLVLFDQLKPHEISDYLSGVMIGSEIAEVLAGQPDLSSVVVLGENPVAQSYRRALHQFGIQSPVEVGSAAAGFARLIVELSA</sequence>
<dbReference type="Proteomes" id="UP000321062">
    <property type="component" value="Chromosome"/>
</dbReference>
<gene>
    <name evidence="1" type="ORF">FNA67_17400</name>
</gene>
<reference evidence="1 2" key="1">
    <citation type="journal article" date="2015" name="Int. J. Syst. Evol. Microbiol.">
        <title>Youhaiella tibetensis gen. nov., sp. nov., isolated from subsurface sediment.</title>
        <authorList>
            <person name="Wang Y.X."/>
            <person name="Huang F.Q."/>
            <person name="Nogi Y."/>
            <person name="Pang S.J."/>
            <person name="Wang P.K."/>
            <person name="Lv J."/>
        </authorList>
    </citation>
    <scope>NUCLEOTIDE SEQUENCE [LARGE SCALE GENOMIC DNA]</scope>
    <source>
        <strain evidence="2">fig4</strain>
    </source>
</reference>
<accession>A0A5B9DRZ2</accession>
<dbReference type="InterPro" id="IPR042258">
    <property type="entry name" value="DGOK_N"/>
</dbReference>
<keyword evidence="1" id="KW-0418">Kinase</keyword>
<dbReference type="KEGG" id="yti:FNA67_17400"/>
<dbReference type="GO" id="GO:0008671">
    <property type="term" value="F:2-dehydro-3-deoxygalactonokinase activity"/>
    <property type="evidence" value="ECO:0007669"/>
    <property type="project" value="InterPro"/>
</dbReference>
<dbReference type="InterPro" id="IPR042257">
    <property type="entry name" value="DGOK_C"/>
</dbReference>
<name>A0A5B9DRZ2_9HYPH</name>
<protein>
    <submittedName>
        <fullName evidence="1">2-dehydro-3-deoxygalactonokinase</fullName>
    </submittedName>
</protein>
<keyword evidence="2" id="KW-1185">Reference proteome</keyword>
<dbReference type="RefSeq" id="WP_147657252.1">
    <property type="nucleotide sequence ID" value="NZ_BMFM01000002.1"/>
</dbReference>
<dbReference type="Gene3D" id="3.30.420.310">
    <property type="entry name" value="2-keto-3-deoxy-galactonokinase, C-terminal domain"/>
    <property type="match status" value="1"/>
</dbReference>
<dbReference type="Gene3D" id="3.30.420.300">
    <property type="entry name" value="2-keto-3-deoxy-galactonokinase, substrate binding domain"/>
    <property type="match status" value="1"/>
</dbReference>
<keyword evidence="1" id="KW-0808">Transferase</keyword>
<evidence type="ECO:0000313" key="1">
    <source>
        <dbReference type="EMBL" id="QEE21852.1"/>
    </source>
</evidence>
<dbReference type="EMBL" id="CP041690">
    <property type="protein sequence ID" value="QEE21852.1"/>
    <property type="molecule type" value="Genomic_DNA"/>
</dbReference>
<proteinExistence type="predicted"/>
<organism evidence="1 2">
    <name type="scientific">Paradevosia tibetensis</name>
    <dbReference type="NCBI Taxonomy" id="1447062"/>
    <lineage>
        <taxon>Bacteria</taxon>
        <taxon>Pseudomonadati</taxon>
        <taxon>Pseudomonadota</taxon>
        <taxon>Alphaproteobacteria</taxon>
        <taxon>Hyphomicrobiales</taxon>
        <taxon>Devosiaceae</taxon>
        <taxon>Paradevosia</taxon>
    </lineage>
</organism>
<dbReference type="AlphaFoldDB" id="A0A5B9DRZ2"/>
<dbReference type="InterPro" id="IPR007729">
    <property type="entry name" value="DGOK"/>
</dbReference>
<evidence type="ECO:0000313" key="2">
    <source>
        <dbReference type="Proteomes" id="UP000321062"/>
    </source>
</evidence>
<dbReference type="OrthoDB" id="256574at2"/>
<dbReference type="Pfam" id="PF05035">
    <property type="entry name" value="DGOK"/>
    <property type="match status" value="1"/>
</dbReference>
<dbReference type="GO" id="GO:0034194">
    <property type="term" value="P:D-galactonate catabolic process"/>
    <property type="evidence" value="ECO:0007669"/>
    <property type="project" value="InterPro"/>
</dbReference>